<dbReference type="PANTHER" id="PTHR33121:SF70">
    <property type="entry name" value="SIGNALING PROTEIN YKOW"/>
    <property type="match status" value="1"/>
</dbReference>
<evidence type="ECO:0000259" key="1">
    <source>
        <dbReference type="PROSITE" id="PS50883"/>
    </source>
</evidence>
<accession>A0A0R2DLS9</accession>
<dbReference type="CDD" id="cd01948">
    <property type="entry name" value="EAL"/>
    <property type="match status" value="1"/>
</dbReference>
<dbReference type="EMBL" id="AYZH01000017">
    <property type="protein sequence ID" value="KRN01655.1"/>
    <property type="molecule type" value="Genomic_DNA"/>
</dbReference>
<organism evidence="2 3">
    <name type="scientific">Levilactobacillus senmaizukei DSM 21775 = NBRC 103853</name>
    <dbReference type="NCBI Taxonomy" id="1423803"/>
    <lineage>
        <taxon>Bacteria</taxon>
        <taxon>Bacillati</taxon>
        <taxon>Bacillota</taxon>
        <taxon>Bacilli</taxon>
        <taxon>Lactobacillales</taxon>
        <taxon>Lactobacillaceae</taxon>
        <taxon>Levilactobacillus</taxon>
    </lineage>
</organism>
<dbReference type="AlphaFoldDB" id="A0A0R2DLS9"/>
<dbReference type="GO" id="GO:0071111">
    <property type="term" value="F:cyclic-guanylate-specific phosphodiesterase activity"/>
    <property type="evidence" value="ECO:0007669"/>
    <property type="project" value="InterPro"/>
</dbReference>
<dbReference type="Gene3D" id="3.20.20.450">
    <property type="entry name" value="EAL domain"/>
    <property type="match status" value="1"/>
</dbReference>
<dbReference type="SUPFAM" id="SSF141868">
    <property type="entry name" value="EAL domain-like"/>
    <property type="match status" value="1"/>
</dbReference>
<evidence type="ECO:0000313" key="3">
    <source>
        <dbReference type="Proteomes" id="UP000051589"/>
    </source>
</evidence>
<comment type="caution">
    <text evidence="2">The sequence shown here is derived from an EMBL/GenBank/DDBJ whole genome shotgun (WGS) entry which is preliminary data.</text>
</comment>
<evidence type="ECO:0000313" key="2">
    <source>
        <dbReference type="EMBL" id="KRN01655.1"/>
    </source>
</evidence>
<dbReference type="PROSITE" id="PS50883">
    <property type="entry name" value="EAL"/>
    <property type="match status" value="1"/>
</dbReference>
<sequence>MKGADHMYRFFVQPQINEDDNRVFGYEVLLRKQNDNDEWVLPHHFTDISVTDQAKLLEETAAALHTAVTKQTLSFNLNTQQLRNPYTLGAIILLKKRLAPASLNIELTEAPTLEEMKLFSMTIHQYGIGLILDDVGTGSNTYENIKHLLPFVDGIKFAMQNLRSTGERDLIPASLAFWAQTAREDHLQLVLEGVENAEDQELAKQFGINLHQGYLYGQPSLVETLA</sequence>
<protein>
    <submittedName>
        <fullName evidence="2">C-di-GMP-specific phosphodiesterase</fullName>
    </submittedName>
</protein>
<gene>
    <name evidence="2" type="ORF">FD13_GL000710</name>
</gene>
<name>A0A0R2DLS9_9LACO</name>
<dbReference type="InterPro" id="IPR035919">
    <property type="entry name" value="EAL_sf"/>
</dbReference>
<dbReference type="Proteomes" id="UP000051589">
    <property type="component" value="Unassembled WGS sequence"/>
</dbReference>
<keyword evidence="3" id="KW-1185">Reference proteome</keyword>
<dbReference type="PANTHER" id="PTHR33121">
    <property type="entry name" value="CYCLIC DI-GMP PHOSPHODIESTERASE PDEF"/>
    <property type="match status" value="1"/>
</dbReference>
<dbReference type="STRING" id="1423803.FD13_GL000710"/>
<dbReference type="InterPro" id="IPR001633">
    <property type="entry name" value="EAL_dom"/>
</dbReference>
<proteinExistence type="predicted"/>
<dbReference type="PATRIC" id="fig|1423803.3.peg.707"/>
<reference evidence="2 3" key="1">
    <citation type="journal article" date="2015" name="Genome Announc.">
        <title>Expanding the biotechnology potential of lactobacilli through comparative genomics of 213 strains and associated genera.</title>
        <authorList>
            <person name="Sun Z."/>
            <person name="Harris H.M."/>
            <person name="McCann A."/>
            <person name="Guo C."/>
            <person name="Argimon S."/>
            <person name="Zhang W."/>
            <person name="Yang X."/>
            <person name="Jeffery I.B."/>
            <person name="Cooney J.C."/>
            <person name="Kagawa T.F."/>
            <person name="Liu W."/>
            <person name="Song Y."/>
            <person name="Salvetti E."/>
            <person name="Wrobel A."/>
            <person name="Rasinkangas P."/>
            <person name="Parkhill J."/>
            <person name="Rea M.C."/>
            <person name="O'Sullivan O."/>
            <person name="Ritari J."/>
            <person name="Douillard F.P."/>
            <person name="Paul Ross R."/>
            <person name="Yang R."/>
            <person name="Briner A.E."/>
            <person name="Felis G.E."/>
            <person name="de Vos W.M."/>
            <person name="Barrangou R."/>
            <person name="Klaenhammer T.R."/>
            <person name="Caufield P.W."/>
            <person name="Cui Y."/>
            <person name="Zhang H."/>
            <person name="O'Toole P.W."/>
        </authorList>
    </citation>
    <scope>NUCLEOTIDE SEQUENCE [LARGE SCALE GENOMIC DNA]</scope>
    <source>
        <strain evidence="2 3">DSM 21775</strain>
    </source>
</reference>
<feature type="domain" description="EAL" evidence="1">
    <location>
        <begin position="1"/>
        <end position="226"/>
    </location>
</feature>
<dbReference type="InterPro" id="IPR050706">
    <property type="entry name" value="Cyclic-di-GMP_PDE-like"/>
</dbReference>
<dbReference type="Pfam" id="PF00563">
    <property type="entry name" value="EAL"/>
    <property type="match status" value="1"/>
</dbReference>
<dbReference type="SMART" id="SM00052">
    <property type="entry name" value="EAL"/>
    <property type="match status" value="1"/>
</dbReference>